<feature type="transmembrane region" description="Helical" evidence="1">
    <location>
        <begin position="29"/>
        <end position="48"/>
    </location>
</feature>
<keyword evidence="1" id="KW-1133">Transmembrane helix</keyword>
<feature type="transmembrane region" description="Helical" evidence="1">
    <location>
        <begin position="321"/>
        <end position="340"/>
    </location>
</feature>
<feature type="transmembrane region" description="Helical" evidence="1">
    <location>
        <begin position="178"/>
        <end position="197"/>
    </location>
</feature>
<evidence type="ECO:0000313" key="2">
    <source>
        <dbReference type="EMBL" id="ADI10536.1"/>
    </source>
</evidence>
<dbReference type="HOGENOM" id="CLU_027949_0_2_11"/>
<feature type="transmembrane region" description="Helical" evidence="1">
    <location>
        <begin position="401"/>
        <end position="419"/>
    </location>
</feature>
<dbReference type="NCBIfam" id="TIGR00791">
    <property type="entry name" value="gntP"/>
    <property type="match status" value="1"/>
</dbReference>
<dbReference type="GO" id="GO:0005886">
    <property type="term" value="C:plasma membrane"/>
    <property type="evidence" value="ECO:0007669"/>
    <property type="project" value="TreeGrafter"/>
</dbReference>
<proteinExistence type="predicted"/>
<dbReference type="EMBL" id="CP002047">
    <property type="protein sequence ID" value="ADI10536.1"/>
    <property type="molecule type" value="Genomic_DNA"/>
</dbReference>
<gene>
    <name evidence="2" type="ordered locus">SBI_07416</name>
</gene>
<feature type="transmembrane region" description="Helical" evidence="1">
    <location>
        <begin position="277"/>
        <end position="300"/>
    </location>
</feature>
<dbReference type="GO" id="GO:0015128">
    <property type="term" value="F:gluconate transmembrane transporter activity"/>
    <property type="evidence" value="ECO:0007669"/>
    <property type="project" value="InterPro"/>
</dbReference>
<dbReference type="eggNOG" id="COG2610">
    <property type="taxonomic scope" value="Bacteria"/>
</dbReference>
<reference evidence="2 3" key="1">
    <citation type="journal article" date="2010" name="J. Bacteriol.">
        <title>Genome sequence of the milbemycin-producing bacterium Streptomyces bingchenggensis.</title>
        <authorList>
            <person name="Wang X.J."/>
            <person name="Yan Y.J."/>
            <person name="Zhang B."/>
            <person name="An J."/>
            <person name="Wang J.J."/>
            <person name="Tian J."/>
            <person name="Jiang L."/>
            <person name="Chen Y.H."/>
            <person name="Huang S.X."/>
            <person name="Yin M."/>
            <person name="Zhang J."/>
            <person name="Gao A.L."/>
            <person name="Liu C.X."/>
            <person name="Zhu Z.X."/>
            <person name="Xiang W.S."/>
        </authorList>
    </citation>
    <scope>NUCLEOTIDE SEQUENCE [LARGE SCALE GENOMIC DNA]</scope>
    <source>
        <strain evidence="2 3">BCW-1</strain>
    </source>
</reference>
<dbReference type="Pfam" id="PF02447">
    <property type="entry name" value="GntP_permease"/>
    <property type="match status" value="1"/>
</dbReference>
<dbReference type="PIRSF" id="PIRSF002746">
    <property type="entry name" value="Gluconate_transporter"/>
    <property type="match status" value="1"/>
</dbReference>
<feature type="transmembrane region" description="Helical" evidence="1">
    <location>
        <begin position="140"/>
        <end position="158"/>
    </location>
</feature>
<dbReference type="STRING" id="749414.SBI_07416"/>
<dbReference type="AlphaFoldDB" id="D7C918"/>
<sequence length="464" mass="47399">MSHGALLTVAAGGVALLLLMIIKAKIQPFVALVVVSIGVALTAGVPAAELVATIEEGMGSTLGHIATIIALGAMIGRIIELSGGAASLAHSLMDRFGERRTPLALTAAGFLLGIPVFFEVGLIILMPIAYGVARASRKPLLVYALPMGAAMLTVHAFLPPHPGAVAAATTIGADQGWVLLFGIPVTAVVILLGYLFAKRMTRREYPMTADVYAKVFGDGDEHGSGAGAGPAPKAVVEGAENPPSFGMVVSLIVTPIVLILLGTIGTNFLSEGSTLRAILTVLGAPMVALLVAAALAAYFLGARRGWSSARISEVMGSALPGVAMVILVAGAGGVFGKVLVKTGIGDAVADVLDRTGLPLLALAFAMTMLLRAVQGSTTVALVTTAGLITPLLQRTDLSPQQLALVCLAMGAGGLSVSHINDAGYWMFTRLVGLEVGDGLRTWTVLTTAMGVAGFLLTSLLWLVV</sequence>
<dbReference type="RefSeq" id="WP_014179986.1">
    <property type="nucleotide sequence ID" value="NC_016582.1"/>
</dbReference>
<feature type="transmembrane region" description="Helical" evidence="1">
    <location>
        <begin position="245"/>
        <end position="265"/>
    </location>
</feature>
<dbReference type="NCBIfam" id="NF007332">
    <property type="entry name" value="PRK09821.1"/>
    <property type="match status" value="1"/>
</dbReference>
<dbReference type="PANTHER" id="PTHR30354:SF25">
    <property type="entry name" value="INNER MEMBRANE PERMEASE YGBN"/>
    <property type="match status" value="1"/>
</dbReference>
<dbReference type="PATRIC" id="fig|749414.3.peg.7627"/>
<keyword evidence="1" id="KW-0472">Membrane</keyword>
<feature type="transmembrane region" description="Helical" evidence="1">
    <location>
        <begin position="103"/>
        <end position="128"/>
    </location>
</feature>
<feature type="transmembrane region" description="Helical" evidence="1">
    <location>
        <begin position="360"/>
        <end position="389"/>
    </location>
</feature>
<name>D7C918_STRBB</name>
<dbReference type="InterPro" id="IPR003474">
    <property type="entry name" value="Glcn_transporter"/>
</dbReference>
<keyword evidence="1" id="KW-0812">Transmembrane</keyword>
<organism evidence="2 3">
    <name type="scientific">Streptomyces bingchenggensis (strain BCW-1)</name>
    <dbReference type="NCBI Taxonomy" id="749414"/>
    <lineage>
        <taxon>Bacteria</taxon>
        <taxon>Bacillati</taxon>
        <taxon>Actinomycetota</taxon>
        <taxon>Actinomycetes</taxon>
        <taxon>Kitasatosporales</taxon>
        <taxon>Streptomycetaceae</taxon>
        <taxon>Streptomyces</taxon>
    </lineage>
</organism>
<keyword evidence="3" id="KW-1185">Reference proteome</keyword>
<feature type="transmembrane region" description="Helical" evidence="1">
    <location>
        <begin position="439"/>
        <end position="463"/>
    </location>
</feature>
<evidence type="ECO:0000313" key="3">
    <source>
        <dbReference type="Proteomes" id="UP000000377"/>
    </source>
</evidence>
<feature type="transmembrane region" description="Helical" evidence="1">
    <location>
        <begin position="6"/>
        <end position="22"/>
    </location>
</feature>
<dbReference type="KEGG" id="sbh:SBI_07416"/>
<dbReference type="Proteomes" id="UP000000377">
    <property type="component" value="Chromosome"/>
</dbReference>
<evidence type="ECO:0000256" key="1">
    <source>
        <dbReference type="SAM" id="Phobius"/>
    </source>
</evidence>
<dbReference type="PANTHER" id="PTHR30354">
    <property type="entry name" value="GNT FAMILY GLUCONATE TRANSPORTER"/>
    <property type="match status" value="1"/>
</dbReference>
<accession>D7C918</accession>
<protein>
    <submittedName>
        <fullName evidence="2">Gluconate transporter family protein</fullName>
    </submittedName>
</protein>